<dbReference type="EMBL" id="CADCUK010000096">
    <property type="protein sequence ID" value="CAA9372359.1"/>
    <property type="molecule type" value="Genomic_DNA"/>
</dbReference>
<evidence type="ECO:0000256" key="4">
    <source>
        <dbReference type="ARBA" id="ARBA00023157"/>
    </source>
</evidence>
<keyword evidence="4" id="KW-1015">Disulfide bond</keyword>
<protein>
    <recommendedName>
        <fullName evidence="6">Thioredoxin domain-containing protein</fullName>
    </recommendedName>
</protein>
<dbReference type="GO" id="GO:0030313">
    <property type="term" value="C:cell envelope"/>
    <property type="evidence" value="ECO:0007669"/>
    <property type="project" value="UniProtKB-SubCell"/>
</dbReference>
<feature type="domain" description="Thioredoxin" evidence="6">
    <location>
        <begin position="54"/>
        <end position="192"/>
    </location>
</feature>
<dbReference type="PROSITE" id="PS51352">
    <property type="entry name" value="THIOREDOXIN_2"/>
    <property type="match status" value="1"/>
</dbReference>
<proteinExistence type="predicted"/>
<sequence length="198" mass="20947">MAAGVAASTFALAACSADTPLPARPDLESRVDIDTPELRTAKEELGVQPCPSTSGPGSDLPELTLGCLGGGREVDLSQVSGPAVIQLWASWCVSCPDELPLFQRLSDEYGEELTVLGVDWQDTQPGKAMALLELTDATMPQLADPGGDLAEHYRLTGLPGILLVDEQGAVTFKLMRIDSYDQLVGLVEDHVGLSEVRG</sequence>
<dbReference type="Pfam" id="PF00578">
    <property type="entry name" value="AhpC-TSA"/>
    <property type="match status" value="1"/>
</dbReference>
<dbReference type="InterPro" id="IPR000866">
    <property type="entry name" value="AhpC/TSA"/>
</dbReference>
<dbReference type="Gene3D" id="3.40.30.10">
    <property type="entry name" value="Glutaredoxin"/>
    <property type="match status" value="1"/>
</dbReference>
<dbReference type="PROSITE" id="PS00194">
    <property type="entry name" value="THIOREDOXIN_1"/>
    <property type="match status" value="1"/>
</dbReference>
<evidence type="ECO:0000256" key="3">
    <source>
        <dbReference type="ARBA" id="ARBA00022968"/>
    </source>
</evidence>
<gene>
    <name evidence="7" type="ORF">AVDCRST_MAG47-1353</name>
</gene>
<accession>A0A6J4MY52</accession>
<evidence type="ECO:0000259" key="6">
    <source>
        <dbReference type="PROSITE" id="PS51352"/>
    </source>
</evidence>
<keyword evidence="3" id="KW-0735">Signal-anchor</keyword>
<evidence type="ECO:0000256" key="1">
    <source>
        <dbReference type="ARBA" id="ARBA00004196"/>
    </source>
</evidence>
<evidence type="ECO:0000313" key="7">
    <source>
        <dbReference type="EMBL" id="CAA9372359.1"/>
    </source>
</evidence>
<organism evidence="7">
    <name type="scientific">uncultured Nocardioidaceae bacterium</name>
    <dbReference type="NCBI Taxonomy" id="253824"/>
    <lineage>
        <taxon>Bacteria</taxon>
        <taxon>Bacillati</taxon>
        <taxon>Actinomycetota</taxon>
        <taxon>Actinomycetes</taxon>
        <taxon>Propionibacteriales</taxon>
        <taxon>Nocardioidaceae</taxon>
        <taxon>environmental samples</taxon>
    </lineage>
</organism>
<dbReference type="PANTHER" id="PTHR42852:SF6">
    <property type="entry name" value="THIOL:DISULFIDE INTERCHANGE PROTEIN DSBE"/>
    <property type="match status" value="1"/>
</dbReference>
<dbReference type="GO" id="GO:0016491">
    <property type="term" value="F:oxidoreductase activity"/>
    <property type="evidence" value="ECO:0007669"/>
    <property type="project" value="InterPro"/>
</dbReference>
<keyword evidence="3" id="KW-0812">Transmembrane</keyword>
<evidence type="ECO:0000256" key="2">
    <source>
        <dbReference type="ARBA" id="ARBA00022748"/>
    </source>
</evidence>
<keyword evidence="2" id="KW-0201">Cytochrome c-type biogenesis</keyword>
<comment type="subcellular location">
    <subcellularLocation>
        <location evidence="1">Cell envelope</location>
    </subcellularLocation>
</comment>
<reference evidence="7" key="1">
    <citation type="submission" date="2020-02" db="EMBL/GenBank/DDBJ databases">
        <authorList>
            <person name="Meier V. D."/>
        </authorList>
    </citation>
    <scope>NUCLEOTIDE SEQUENCE</scope>
    <source>
        <strain evidence="7">AVDCRST_MAG47</strain>
    </source>
</reference>
<evidence type="ECO:0000256" key="5">
    <source>
        <dbReference type="ARBA" id="ARBA00023284"/>
    </source>
</evidence>
<dbReference type="InterPro" id="IPR013766">
    <property type="entry name" value="Thioredoxin_domain"/>
</dbReference>
<dbReference type="CDD" id="cd02966">
    <property type="entry name" value="TlpA_like_family"/>
    <property type="match status" value="1"/>
</dbReference>
<dbReference type="GO" id="GO:0017004">
    <property type="term" value="P:cytochrome complex assembly"/>
    <property type="evidence" value="ECO:0007669"/>
    <property type="project" value="UniProtKB-KW"/>
</dbReference>
<dbReference type="InterPro" id="IPR050553">
    <property type="entry name" value="Thioredoxin_ResA/DsbE_sf"/>
</dbReference>
<dbReference type="InterPro" id="IPR017937">
    <property type="entry name" value="Thioredoxin_CS"/>
</dbReference>
<dbReference type="InterPro" id="IPR036249">
    <property type="entry name" value="Thioredoxin-like_sf"/>
</dbReference>
<dbReference type="SUPFAM" id="SSF52833">
    <property type="entry name" value="Thioredoxin-like"/>
    <property type="match status" value="1"/>
</dbReference>
<dbReference type="PANTHER" id="PTHR42852">
    <property type="entry name" value="THIOL:DISULFIDE INTERCHANGE PROTEIN DSBE"/>
    <property type="match status" value="1"/>
</dbReference>
<name>A0A6J4MY52_9ACTN</name>
<dbReference type="GO" id="GO:0016209">
    <property type="term" value="F:antioxidant activity"/>
    <property type="evidence" value="ECO:0007669"/>
    <property type="project" value="InterPro"/>
</dbReference>
<dbReference type="AlphaFoldDB" id="A0A6J4MY52"/>
<keyword evidence="5" id="KW-0676">Redox-active center</keyword>